<name>A0ABP8DUX2_9ACTN</name>
<evidence type="ECO:0000256" key="2">
    <source>
        <dbReference type="ARBA" id="ARBA00022741"/>
    </source>
</evidence>
<dbReference type="EMBL" id="BAABAT010000081">
    <property type="protein sequence ID" value="GAA4263828.1"/>
    <property type="molecule type" value="Genomic_DNA"/>
</dbReference>
<keyword evidence="2 5" id="KW-0547">Nucleotide-binding</keyword>
<gene>
    <name evidence="6" type="ORF">GCM10022255_111910</name>
</gene>
<dbReference type="InterPro" id="IPR014746">
    <property type="entry name" value="Gln_synth/guanido_kin_cat_dom"/>
</dbReference>
<dbReference type="PANTHER" id="PTHR36510">
    <property type="entry name" value="GLUTAMATE--CYSTEINE LIGASE 2-RELATED"/>
    <property type="match status" value="1"/>
</dbReference>
<evidence type="ECO:0000256" key="1">
    <source>
        <dbReference type="ARBA" id="ARBA00022598"/>
    </source>
</evidence>
<protein>
    <recommendedName>
        <fullName evidence="5">Putative glutamate--cysteine ligase 2</fullName>
        <ecNumber evidence="5">6.3.2.2</ecNumber>
    </recommendedName>
    <alternativeName>
        <fullName evidence="5">Gamma-glutamylcysteine synthetase 2</fullName>
        <shortName evidence="5">GCS 2</shortName>
        <shortName evidence="5">Gamma-GCS 2</shortName>
    </alternativeName>
</protein>
<dbReference type="InterPro" id="IPR011793">
    <property type="entry name" value="YbdK"/>
</dbReference>
<evidence type="ECO:0000256" key="4">
    <source>
        <dbReference type="ARBA" id="ARBA00048819"/>
    </source>
</evidence>
<comment type="function">
    <text evidence="5">ATP-dependent carboxylate-amine ligase which exhibits weak glutamate--cysteine ligase activity.</text>
</comment>
<proteinExistence type="inferred from homology"/>
<dbReference type="GO" id="GO:0016874">
    <property type="term" value="F:ligase activity"/>
    <property type="evidence" value="ECO:0007669"/>
    <property type="project" value="UniProtKB-KW"/>
</dbReference>
<dbReference type="EC" id="6.3.2.2" evidence="5"/>
<keyword evidence="7" id="KW-1185">Reference proteome</keyword>
<evidence type="ECO:0000256" key="3">
    <source>
        <dbReference type="ARBA" id="ARBA00022840"/>
    </source>
</evidence>
<dbReference type="SUPFAM" id="SSF55931">
    <property type="entry name" value="Glutamine synthetase/guanido kinase"/>
    <property type="match status" value="1"/>
</dbReference>
<evidence type="ECO:0000256" key="5">
    <source>
        <dbReference type="HAMAP-Rule" id="MF_01609"/>
    </source>
</evidence>
<dbReference type="NCBIfam" id="NF010041">
    <property type="entry name" value="PRK13517.1-1"/>
    <property type="match status" value="1"/>
</dbReference>
<dbReference type="NCBIfam" id="TIGR02050">
    <property type="entry name" value="gshA_cyan_rel"/>
    <property type="match status" value="1"/>
</dbReference>
<evidence type="ECO:0000313" key="7">
    <source>
        <dbReference type="Proteomes" id="UP001500620"/>
    </source>
</evidence>
<comment type="caution">
    <text evidence="6">The sequence shown here is derived from an EMBL/GenBank/DDBJ whole genome shotgun (WGS) entry which is preliminary data.</text>
</comment>
<keyword evidence="3 5" id="KW-0067">ATP-binding</keyword>
<dbReference type="Gene3D" id="3.30.590.20">
    <property type="match status" value="1"/>
</dbReference>
<dbReference type="InterPro" id="IPR006336">
    <property type="entry name" value="GCS2"/>
</dbReference>
<comment type="similarity">
    <text evidence="5">Belongs to the glutamate--cysteine ligase type 2 family. YbdK subfamily.</text>
</comment>
<dbReference type="RefSeq" id="WP_345143889.1">
    <property type="nucleotide sequence ID" value="NZ_BAABAT010000081.1"/>
</dbReference>
<organism evidence="6 7">
    <name type="scientific">Dactylosporangium darangshiense</name>
    <dbReference type="NCBI Taxonomy" id="579108"/>
    <lineage>
        <taxon>Bacteria</taxon>
        <taxon>Bacillati</taxon>
        <taxon>Actinomycetota</taxon>
        <taxon>Actinomycetes</taxon>
        <taxon>Micromonosporales</taxon>
        <taxon>Micromonosporaceae</taxon>
        <taxon>Dactylosporangium</taxon>
    </lineage>
</organism>
<keyword evidence="1 5" id="KW-0436">Ligase</keyword>
<accession>A0ABP8DUX2</accession>
<evidence type="ECO:0000313" key="6">
    <source>
        <dbReference type="EMBL" id="GAA4263828.1"/>
    </source>
</evidence>
<dbReference type="InterPro" id="IPR050141">
    <property type="entry name" value="GCL_type2/YbdK_subfam"/>
</dbReference>
<sequence length="380" mass="41006">MSLTATSPAEIAAAVAQRPFTVGVEEEFLLLDPDSWVNMAVADEAREALASSARERSRVEFRRSMLEMVTPVCTDLPQVRRHLLENRVAAAESAAAVGAQLVAVAATPIAEPDRTVVDTPRFHAIARHYGPIAYDPALCGCHIHVSVPDRALAIQVCNAIRPWLPVLQAITANSPFHAGEDTGHASWRSIALERWPSLGPSPYLESIEDYERTVNELVATGVMLDSSMVLWWARPSSRYPTVEVRVGDVCPTAEDTVLVAGLVRALVANAVADVAAGRPSPRLPDHLLRAAHWNAAHSGLEGTLTDLHRRAARPAWQLVDELVATIGPALDHHDDREAVRVGLARLREQGNGATRQRRVHAHGGGLLAVLRDLAAATTNG</sequence>
<comment type="catalytic activity">
    <reaction evidence="4 5">
        <text>L-cysteine + L-glutamate + ATP = gamma-L-glutamyl-L-cysteine + ADP + phosphate + H(+)</text>
        <dbReference type="Rhea" id="RHEA:13285"/>
        <dbReference type="ChEBI" id="CHEBI:15378"/>
        <dbReference type="ChEBI" id="CHEBI:29985"/>
        <dbReference type="ChEBI" id="CHEBI:30616"/>
        <dbReference type="ChEBI" id="CHEBI:35235"/>
        <dbReference type="ChEBI" id="CHEBI:43474"/>
        <dbReference type="ChEBI" id="CHEBI:58173"/>
        <dbReference type="ChEBI" id="CHEBI:456216"/>
        <dbReference type="EC" id="6.3.2.2"/>
    </reaction>
</comment>
<dbReference type="Pfam" id="PF04107">
    <property type="entry name" value="GCS2"/>
    <property type="match status" value="1"/>
</dbReference>
<dbReference type="PANTHER" id="PTHR36510:SF1">
    <property type="entry name" value="GLUTAMATE--CYSTEINE LIGASE 2-RELATED"/>
    <property type="match status" value="1"/>
</dbReference>
<dbReference type="HAMAP" id="MF_01609">
    <property type="entry name" value="Glu_cys_ligase_2"/>
    <property type="match status" value="1"/>
</dbReference>
<dbReference type="Proteomes" id="UP001500620">
    <property type="component" value="Unassembled WGS sequence"/>
</dbReference>
<reference evidence="7" key="1">
    <citation type="journal article" date="2019" name="Int. J. Syst. Evol. Microbiol.">
        <title>The Global Catalogue of Microorganisms (GCM) 10K type strain sequencing project: providing services to taxonomists for standard genome sequencing and annotation.</title>
        <authorList>
            <consortium name="The Broad Institute Genomics Platform"/>
            <consortium name="The Broad Institute Genome Sequencing Center for Infectious Disease"/>
            <person name="Wu L."/>
            <person name="Ma J."/>
        </authorList>
    </citation>
    <scope>NUCLEOTIDE SEQUENCE [LARGE SCALE GENOMIC DNA]</scope>
    <source>
        <strain evidence="7">JCM 17441</strain>
    </source>
</reference>